<proteinExistence type="predicted"/>
<accession>A0AAU9LJV4</accession>
<evidence type="ECO:0000313" key="1">
    <source>
        <dbReference type="EMBL" id="CAH1414682.1"/>
    </source>
</evidence>
<sequence length="115" mass="12739">MQLECKKLYYCEPGAPLLSDLMPISNEMEYGCFIFDAYGTDGQISLCVDHISDGIDDMFESEGGDDDHDSCISGGDDDIGILMDVTLDFNKEIVAMNRTCNDEFLIKLCAQEDGE</sequence>
<reference evidence="1 2" key="1">
    <citation type="submission" date="2022-01" db="EMBL/GenBank/DDBJ databases">
        <authorList>
            <person name="Xiong W."/>
            <person name="Schranz E."/>
        </authorList>
    </citation>
    <scope>NUCLEOTIDE SEQUENCE [LARGE SCALE GENOMIC DNA]</scope>
</reference>
<organism evidence="1 2">
    <name type="scientific">Lactuca virosa</name>
    <dbReference type="NCBI Taxonomy" id="75947"/>
    <lineage>
        <taxon>Eukaryota</taxon>
        <taxon>Viridiplantae</taxon>
        <taxon>Streptophyta</taxon>
        <taxon>Embryophyta</taxon>
        <taxon>Tracheophyta</taxon>
        <taxon>Spermatophyta</taxon>
        <taxon>Magnoliopsida</taxon>
        <taxon>eudicotyledons</taxon>
        <taxon>Gunneridae</taxon>
        <taxon>Pentapetalae</taxon>
        <taxon>asterids</taxon>
        <taxon>campanulids</taxon>
        <taxon>Asterales</taxon>
        <taxon>Asteraceae</taxon>
        <taxon>Cichorioideae</taxon>
        <taxon>Cichorieae</taxon>
        <taxon>Lactucinae</taxon>
        <taxon>Lactuca</taxon>
    </lineage>
</organism>
<gene>
    <name evidence="1" type="ORF">LVIROSA_LOCUS2586</name>
</gene>
<comment type="caution">
    <text evidence="1">The sequence shown here is derived from an EMBL/GenBank/DDBJ whole genome shotgun (WGS) entry which is preliminary data.</text>
</comment>
<protein>
    <submittedName>
        <fullName evidence="1">Uncharacterized protein</fullName>
    </submittedName>
</protein>
<dbReference type="Proteomes" id="UP001157418">
    <property type="component" value="Unassembled WGS sequence"/>
</dbReference>
<dbReference type="AlphaFoldDB" id="A0AAU9LJV4"/>
<name>A0AAU9LJV4_9ASTR</name>
<keyword evidence="2" id="KW-1185">Reference proteome</keyword>
<evidence type="ECO:0000313" key="2">
    <source>
        <dbReference type="Proteomes" id="UP001157418"/>
    </source>
</evidence>
<dbReference type="EMBL" id="CAKMRJ010000001">
    <property type="protein sequence ID" value="CAH1414682.1"/>
    <property type="molecule type" value="Genomic_DNA"/>
</dbReference>